<keyword evidence="4 10" id="KW-0547">Nucleotide-binding</keyword>
<dbReference type="EMBL" id="POUA01000222">
    <property type="protein sequence ID" value="PZG38077.1"/>
    <property type="molecule type" value="Genomic_DNA"/>
</dbReference>
<dbReference type="RefSeq" id="WP_111169825.1">
    <property type="nucleotide sequence ID" value="NZ_POUA01000222.1"/>
</dbReference>
<dbReference type="GO" id="GO:0006396">
    <property type="term" value="P:RNA processing"/>
    <property type="evidence" value="ECO:0007669"/>
    <property type="project" value="InterPro"/>
</dbReference>
<keyword evidence="3 11" id="KW-0479">Metal-binding</keyword>
<reference evidence="12 13" key="1">
    <citation type="submission" date="2018-01" db="EMBL/GenBank/DDBJ databases">
        <title>Draft genome sequence of Sphaerisporangium sp. 7K107.</title>
        <authorList>
            <person name="Sahin N."/>
            <person name="Saygin H."/>
            <person name="Ay H."/>
        </authorList>
    </citation>
    <scope>NUCLEOTIDE SEQUENCE [LARGE SCALE GENOMIC DNA]</scope>
    <source>
        <strain evidence="12 13">7K107</strain>
    </source>
</reference>
<feature type="binding site" evidence="10">
    <location>
        <begin position="147"/>
        <end position="151"/>
    </location>
    <ligand>
        <name>GMP</name>
        <dbReference type="ChEBI" id="CHEBI:58115"/>
    </ligand>
</feature>
<dbReference type="Gene3D" id="3.90.1860.10">
    <property type="entry name" value="tRNA-splicing ligase RtcB"/>
    <property type="match status" value="1"/>
</dbReference>
<evidence type="ECO:0000256" key="10">
    <source>
        <dbReference type="PIRSR" id="PIRSR601233-2"/>
    </source>
</evidence>
<evidence type="ECO:0000256" key="8">
    <source>
        <dbReference type="ARBA" id="ARBA00047746"/>
    </source>
</evidence>
<dbReference type="GO" id="GO:0170057">
    <property type="term" value="F:RNA ligase (GTP) activity"/>
    <property type="evidence" value="ECO:0007669"/>
    <property type="project" value="UniProtKB-EC"/>
</dbReference>
<feature type="binding site" evidence="11">
    <location>
        <position position="148"/>
    </location>
    <ligand>
        <name>Mn(2+)</name>
        <dbReference type="ChEBI" id="CHEBI:29035"/>
        <label>1</label>
    </ligand>
</feature>
<keyword evidence="6 10" id="KW-0342">GTP-binding</keyword>
<dbReference type="InterPro" id="IPR001233">
    <property type="entry name" value="RtcB"/>
</dbReference>
<feature type="binding site" evidence="11">
    <location>
        <position position="165"/>
    </location>
    <ligand>
        <name>Mn(2+)</name>
        <dbReference type="ChEBI" id="CHEBI:29035"/>
        <label>2</label>
    </ligand>
</feature>
<evidence type="ECO:0000256" key="2">
    <source>
        <dbReference type="ARBA" id="ARBA00022598"/>
    </source>
</evidence>
<dbReference type="Proteomes" id="UP000248544">
    <property type="component" value="Unassembled WGS sequence"/>
</dbReference>
<dbReference type="GO" id="GO:0003909">
    <property type="term" value="F:DNA ligase activity"/>
    <property type="evidence" value="ECO:0007669"/>
    <property type="project" value="TreeGrafter"/>
</dbReference>
<dbReference type="SUPFAM" id="SSF103365">
    <property type="entry name" value="Hypothetical protein PH1602"/>
    <property type="match status" value="1"/>
</dbReference>
<proteinExistence type="predicted"/>
<feature type="active site" description="GMP-histidine intermediate" evidence="9">
    <location>
        <position position="311"/>
    </location>
</feature>
<keyword evidence="2 12" id="KW-0436">Ligase</keyword>
<accession>A0A2W2GV51</accession>
<dbReference type="GO" id="GO:0030145">
    <property type="term" value="F:manganese ion binding"/>
    <property type="evidence" value="ECO:0007669"/>
    <property type="project" value="TreeGrafter"/>
</dbReference>
<dbReference type="InterPro" id="IPR036025">
    <property type="entry name" value="RtcB-like_sf"/>
</dbReference>
<organism evidence="12 13">
    <name type="scientific">Spongiactinospora gelatinilytica</name>
    <dbReference type="NCBI Taxonomy" id="2666298"/>
    <lineage>
        <taxon>Bacteria</taxon>
        <taxon>Bacillati</taxon>
        <taxon>Actinomycetota</taxon>
        <taxon>Actinomycetes</taxon>
        <taxon>Streptosporangiales</taxon>
        <taxon>Streptosporangiaceae</taxon>
        <taxon>Spongiactinospora</taxon>
    </lineage>
</organism>
<evidence type="ECO:0000256" key="11">
    <source>
        <dbReference type="PIRSR" id="PIRSR601233-3"/>
    </source>
</evidence>
<evidence type="ECO:0000256" key="5">
    <source>
        <dbReference type="ARBA" id="ARBA00022800"/>
    </source>
</evidence>
<keyword evidence="13" id="KW-1185">Reference proteome</keyword>
<dbReference type="EC" id="6.5.1.8" evidence="1"/>
<evidence type="ECO:0000256" key="6">
    <source>
        <dbReference type="ARBA" id="ARBA00023134"/>
    </source>
</evidence>
<evidence type="ECO:0000256" key="3">
    <source>
        <dbReference type="ARBA" id="ARBA00022723"/>
    </source>
</evidence>
<name>A0A2W2GV51_9ACTN</name>
<keyword evidence="7 11" id="KW-0464">Manganese</keyword>
<comment type="cofactor">
    <cofactor evidence="11">
        <name>Mn(2+)</name>
        <dbReference type="ChEBI" id="CHEBI:29035"/>
    </cofactor>
    <text evidence="11">Binds 2 manganese ions per subunit.</text>
</comment>
<dbReference type="GO" id="GO:0005525">
    <property type="term" value="F:GTP binding"/>
    <property type="evidence" value="ECO:0007669"/>
    <property type="project" value="UniProtKB-KW"/>
</dbReference>
<comment type="caution">
    <text evidence="12">The sequence shown here is derived from an EMBL/GenBank/DDBJ whole genome shotgun (WGS) entry which is preliminary data.</text>
</comment>
<feature type="binding site" evidence="10">
    <location>
        <begin position="311"/>
        <end position="314"/>
    </location>
    <ligand>
        <name>GMP</name>
        <dbReference type="ChEBI" id="CHEBI:58115"/>
    </ligand>
</feature>
<evidence type="ECO:0000256" key="4">
    <source>
        <dbReference type="ARBA" id="ARBA00022741"/>
    </source>
</evidence>
<evidence type="ECO:0000313" key="12">
    <source>
        <dbReference type="EMBL" id="PZG38077.1"/>
    </source>
</evidence>
<dbReference type="GO" id="GO:0006281">
    <property type="term" value="P:DNA repair"/>
    <property type="evidence" value="ECO:0007669"/>
    <property type="project" value="TreeGrafter"/>
</dbReference>
<gene>
    <name evidence="12" type="ORF">C1I98_24730</name>
</gene>
<dbReference type="Pfam" id="PF01139">
    <property type="entry name" value="RtcB"/>
    <property type="match status" value="1"/>
</dbReference>
<dbReference type="PANTHER" id="PTHR43749">
    <property type="entry name" value="RNA-SPLICING LIGASE RTCB"/>
    <property type="match status" value="1"/>
</dbReference>
<evidence type="ECO:0000256" key="7">
    <source>
        <dbReference type="ARBA" id="ARBA00023211"/>
    </source>
</evidence>
<dbReference type="InterPro" id="IPR052915">
    <property type="entry name" value="RtcB-like"/>
</dbReference>
<dbReference type="AlphaFoldDB" id="A0A2W2GV51"/>
<feature type="binding site" evidence="11">
    <location>
        <position position="255"/>
    </location>
    <ligand>
        <name>Mn(2+)</name>
        <dbReference type="ChEBI" id="CHEBI:29035"/>
        <label>2</label>
    </ligand>
</feature>
<sequence length="384" mass="41500">MPNQPAPNLLSWASEIDEGAITQAARAARLPIVSGHVALMPDAHVGIGATVGSVIPTEGAIIPSAVGVDIGCGMVATETSLTAADLPASLDALMPLVEKRIPAGVGKGHGDPAVDRALDDLGLPHTGLTSRRHAKVADQFGTLGSGNHFVEVCLDERDRVWTVLHSGSRGIGNQLATMHITGAKKLMREQALGLEDPDLAYFTQGTAEFDAYIKDMLWSQRYAMASRARMDMVLVNALFRVVGKGTRLRTINCHHNFTQAETHHGKRLWITRKGAIKADVGDEGVIPGSMGTRSYIVRGRGNPDSYNSCAHGAGRRMSRGRAKRELTAPSLKQAMAGRTWNADRAAALVDEHPEAYKPIDQVMEDQRDLVEIRHTLRQIFNYKG</sequence>
<keyword evidence="5" id="KW-0692">RNA repair</keyword>
<feature type="binding site" evidence="10">
    <location>
        <position position="294"/>
    </location>
    <ligand>
        <name>GMP</name>
        <dbReference type="ChEBI" id="CHEBI:58115"/>
    </ligand>
</feature>
<feature type="binding site" evidence="10">
    <location>
        <begin position="287"/>
        <end position="290"/>
    </location>
    <ligand>
        <name>GMP</name>
        <dbReference type="ChEBI" id="CHEBI:58115"/>
    </ligand>
</feature>
<feature type="binding site" evidence="10">
    <location>
        <position position="383"/>
    </location>
    <ligand>
        <name>GMP</name>
        <dbReference type="ChEBI" id="CHEBI:58115"/>
    </ligand>
</feature>
<dbReference type="PANTHER" id="PTHR43749:SF2">
    <property type="entry name" value="RNA-SPLICING LIGASE RTCB"/>
    <property type="match status" value="1"/>
</dbReference>
<evidence type="ECO:0000256" key="9">
    <source>
        <dbReference type="PIRSR" id="PIRSR601233-1"/>
    </source>
</evidence>
<protein>
    <recommendedName>
        <fullName evidence="1">3'-phosphate/5'-hydroxy nucleic acid ligase</fullName>
        <ecNumber evidence="1">6.5.1.8</ecNumber>
    </recommendedName>
</protein>
<evidence type="ECO:0000256" key="1">
    <source>
        <dbReference type="ARBA" id="ARBA00012726"/>
    </source>
</evidence>
<dbReference type="GO" id="GO:0042245">
    <property type="term" value="P:RNA repair"/>
    <property type="evidence" value="ECO:0007669"/>
    <property type="project" value="UniProtKB-KW"/>
</dbReference>
<evidence type="ECO:0000313" key="13">
    <source>
        <dbReference type="Proteomes" id="UP000248544"/>
    </source>
</evidence>
<feature type="binding site" evidence="10">
    <location>
        <begin position="255"/>
        <end position="256"/>
    </location>
    <ligand>
        <name>GMP</name>
        <dbReference type="ChEBI" id="CHEBI:58115"/>
    </ligand>
</feature>
<comment type="catalytic activity">
    <reaction evidence="8">
        <text>a 3'-end 3'-phospho-ribonucleotide-RNA + a 5'-end dephospho-ribonucleoside-RNA + GTP = a ribonucleotidyl-ribonucleotide-RNA + GMP + diphosphate</text>
        <dbReference type="Rhea" id="RHEA:68076"/>
        <dbReference type="Rhea" id="RHEA-COMP:10463"/>
        <dbReference type="Rhea" id="RHEA-COMP:13936"/>
        <dbReference type="Rhea" id="RHEA-COMP:17355"/>
        <dbReference type="ChEBI" id="CHEBI:33019"/>
        <dbReference type="ChEBI" id="CHEBI:37565"/>
        <dbReference type="ChEBI" id="CHEBI:58115"/>
        <dbReference type="ChEBI" id="CHEBI:83062"/>
        <dbReference type="ChEBI" id="CHEBI:138284"/>
        <dbReference type="ChEBI" id="CHEBI:173118"/>
        <dbReference type="EC" id="6.5.1.8"/>
    </reaction>
</comment>
<feature type="binding site" evidence="11">
    <location>
        <position position="69"/>
    </location>
    <ligand>
        <name>Mn(2+)</name>
        <dbReference type="ChEBI" id="CHEBI:29035"/>
        <label>1</label>
    </ligand>
</feature>